<protein>
    <submittedName>
        <fullName evidence="1">Uncharacterized protein</fullName>
    </submittedName>
</protein>
<reference evidence="1 2" key="1">
    <citation type="submission" date="2020-08" db="EMBL/GenBank/DDBJ databases">
        <title>Genomic Encyclopedia of Type Strains, Phase III (KMG-III): the genomes of soil and plant-associated and newly described type strains.</title>
        <authorList>
            <person name="Whitman W."/>
        </authorList>
    </citation>
    <scope>NUCLEOTIDE SEQUENCE [LARGE SCALE GENOMIC DNA]</scope>
    <source>
        <strain evidence="1 2">CECT 3287</strain>
    </source>
</reference>
<evidence type="ECO:0000313" key="2">
    <source>
        <dbReference type="Proteomes" id="UP000590749"/>
    </source>
</evidence>
<comment type="caution">
    <text evidence="1">The sequence shown here is derived from an EMBL/GenBank/DDBJ whole genome shotgun (WGS) entry which is preliminary data.</text>
</comment>
<gene>
    <name evidence="1" type="ORF">FHR83_007015</name>
</gene>
<organism evidence="1 2">
    <name type="scientific">Actinoplanes campanulatus</name>
    <dbReference type="NCBI Taxonomy" id="113559"/>
    <lineage>
        <taxon>Bacteria</taxon>
        <taxon>Bacillati</taxon>
        <taxon>Actinomycetota</taxon>
        <taxon>Actinomycetes</taxon>
        <taxon>Micromonosporales</taxon>
        <taxon>Micromonosporaceae</taxon>
        <taxon>Actinoplanes</taxon>
    </lineage>
</organism>
<dbReference type="AlphaFoldDB" id="A0A7W5FI50"/>
<dbReference type="RefSeq" id="WP_183225372.1">
    <property type="nucleotide sequence ID" value="NZ_BMPW01000021.1"/>
</dbReference>
<proteinExistence type="predicted"/>
<evidence type="ECO:0000313" key="1">
    <source>
        <dbReference type="EMBL" id="MBB3099309.1"/>
    </source>
</evidence>
<name>A0A7W5FI50_9ACTN</name>
<keyword evidence="2" id="KW-1185">Reference proteome</keyword>
<accession>A0A7W5FI50</accession>
<sequence>MILADVMDEVATVLATVTGLRVQAYPASTVTPPAGVVNYPVPPGIQYHQTYGRGETSYPDVEVTLVSSRVTDRSARDQVSAWCSDTGDQSVIEQLEAHIWTSCDEVTVASCEFEVVTIGGTDYLGATFHLDITGPGN</sequence>
<dbReference type="Proteomes" id="UP000590749">
    <property type="component" value="Unassembled WGS sequence"/>
</dbReference>
<dbReference type="EMBL" id="JACHXF010000018">
    <property type="protein sequence ID" value="MBB3099309.1"/>
    <property type="molecule type" value="Genomic_DNA"/>
</dbReference>